<evidence type="ECO:0000313" key="3">
    <source>
        <dbReference type="EMBL" id="KAA2218934.1"/>
    </source>
</evidence>
<dbReference type="SUPFAM" id="SSF89392">
    <property type="entry name" value="Prokaryotic lipoproteins and lipoprotein localization factors"/>
    <property type="match status" value="1"/>
</dbReference>
<dbReference type="CDD" id="cd16325">
    <property type="entry name" value="LolA"/>
    <property type="match status" value="1"/>
</dbReference>
<proteinExistence type="predicted"/>
<dbReference type="PANTHER" id="PTHR35869">
    <property type="entry name" value="OUTER-MEMBRANE LIPOPROTEIN CARRIER PROTEIN"/>
    <property type="match status" value="1"/>
</dbReference>
<name>A0A5B2TWZ5_9FLAO</name>
<accession>A0A5B2TWZ5</accession>
<gene>
    <name evidence="3" type="ORF">F0361_04765</name>
</gene>
<keyword evidence="3" id="KW-0449">Lipoprotein</keyword>
<dbReference type="RefSeq" id="WP_154917441.1">
    <property type="nucleotide sequence ID" value="NZ_VUOE01000001.1"/>
</dbReference>
<feature type="signal peptide" evidence="2">
    <location>
        <begin position="1"/>
        <end position="17"/>
    </location>
</feature>
<dbReference type="InterPro" id="IPR004564">
    <property type="entry name" value="OM_lipoprot_carrier_LolA-like"/>
</dbReference>
<feature type="chain" id="PRO_5022933271" evidence="2">
    <location>
        <begin position="18"/>
        <end position="205"/>
    </location>
</feature>
<dbReference type="EMBL" id="VUOE01000001">
    <property type="protein sequence ID" value="KAA2218934.1"/>
    <property type="molecule type" value="Genomic_DNA"/>
</dbReference>
<dbReference type="InterPro" id="IPR029046">
    <property type="entry name" value="LolA/LolB/LppX"/>
</dbReference>
<evidence type="ECO:0000313" key="4">
    <source>
        <dbReference type="Proteomes" id="UP000323188"/>
    </source>
</evidence>
<evidence type="ECO:0000256" key="2">
    <source>
        <dbReference type="SAM" id="SignalP"/>
    </source>
</evidence>
<sequence length="205" mass="23488">MNRILAILLLFSYLGFAQTRMSAEAAKSLQQLVKQKAEETQTITSDFVQYKHLDFLSSDIESTGKMAYKSPDNVSWQYVKPFSYKVVFKGQKLLINDNGNKSKLDLGSNELFKQLNHLISASINGNMFNANDFEIAYFKENETSLVHFLPRDPQFSEFILAFHITFSQRGTVEEVKMIEPSGDYTRIVFSNRIENKTLPDAVFDL</sequence>
<keyword evidence="1 2" id="KW-0732">Signal</keyword>
<dbReference type="Proteomes" id="UP000323188">
    <property type="component" value="Unassembled WGS sequence"/>
</dbReference>
<dbReference type="Pfam" id="PF03548">
    <property type="entry name" value="LolA"/>
    <property type="match status" value="1"/>
</dbReference>
<reference evidence="3 4" key="1">
    <citation type="submission" date="2019-09" db="EMBL/GenBank/DDBJ databases">
        <authorList>
            <person name="Khan S.A."/>
            <person name="Jeon C.O."/>
            <person name="Chun B.H."/>
            <person name="Jeong S.E."/>
        </authorList>
    </citation>
    <scope>NUCLEOTIDE SEQUENCE [LARGE SCALE GENOMIC DNA]</scope>
    <source>
        <strain evidence="3 4">KCTC 42508</strain>
    </source>
</reference>
<protein>
    <submittedName>
        <fullName evidence="3">Outer membrane lipoprotein carrier protein LolA</fullName>
    </submittedName>
</protein>
<organism evidence="3 4">
    <name type="scientific">Maribacter flavus</name>
    <dbReference type="NCBI Taxonomy" id="1658664"/>
    <lineage>
        <taxon>Bacteria</taxon>
        <taxon>Pseudomonadati</taxon>
        <taxon>Bacteroidota</taxon>
        <taxon>Flavobacteriia</taxon>
        <taxon>Flavobacteriales</taxon>
        <taxon>Flavobacteriaceae</taxon>
        <taxon>Maribacter</taxon>
    </lineage>
</organism>
<dbReference type="AlphaFoldDB" id="A0A5B2TWZ5"/>
<evidence type="ECO:0000256" key="1">
    <source>
        <dbReference type="ARBA" id="ARBA00022729"/>
    </source>
</evidence>
<comment type="caution">
    <text evidence="3">The sequence shown here is derived from an EMBL/GenBank/DDBJ whole genome shotgun (WGS) entry which is preliminary data.</text>
</comment>
<dbReference type="PANTHER" id="PTHR35869:SF1">
    <property type="entry name" value="OUTER-MEMBRANE LIPOPROTEIN CARRIER PROTEIN"/>
    <property type="match status" value="1"/>
</dbReference>
<dbReference type="Gene3D" id="2.50.20.10">
    <property type="entry name" value="Lipoprotein localisation LolA/LolB/LppX"/>
    <property type="match status" value="1"/>
</dbReference>